<sequence>MSTTTVCSQSTGVAAALEEWDSHPARRRRVLRVSATAFIAGLSALFLGDRANAADCQGSPCCSLAKCEECSYGESKDRYSCPSGYNRRTWSCVSGSNRYYCGECATGTDCWSGPFACSIWFGPSPA</sequence>
<accession>A0AAU2HBN5</accession>
<dbReference type="AlphaFoldDB" id="A0AAU2HBN5"/>
<gene>
    <name evidence="1" type="ORF">OHV25_36180</name>
</gene>
<reference evidence="1" key="1">
    <citation type="submission" date="2022-10" db="EMBL/GenBank/DDBJ databases">
        <title>The complete genomes of actinobacterial strains from the NBC collection.</title>
        <authorList>
            <person name="Joergensen T.S."/>
            <person name="Alvarez Arevalo M."/>
            <person name="Sterndorff E.B."/>
            <person name="Faurdal D."/>
            <person name="Vuksanovic O."/>
            <person name="Mourched A.-S."/>
            <person name="Charusanti P."/>
            <person name="Shaw S."/>
            <person name="Blin K."/>
            <person name="Weber T."/>
        </authorList>
    </citation>
    <scope>NUCLEOTIDE SEQUENCE</scope>
    <source>
        <strain evidence="1">NBC_00060</strain>
    </source>
</reference>
<evidence type="ECO:0000313" key="1">
    <source>
        <dbReference type="EMBL" id="WTU44648.1"/>
    </source>
</evidence>
<proteinExistence type="predicted"/>
<name>A0AAU2HBN5_9ACTN</name>
<dbReference type="EMBL" id="CP108253">
    <property type="protein sequence ID" value="WTU44648.1"/>
    <property type="molecule type" value="Genomic_DNA"/>
</dbReference>
<organism evidence="1">
    <name type="scientific">Streptomyces sp. NBC_00060</name>
    <dbReference type="NCBI Taxonomy" id="2975636"/>
    <lineage>
        <taxon>Bacteria</taxon>
        <taxon>Bacillati</taxon>
        <taxon>Actinomycetota</taxon>
        <taxon>Actinomycetes</taxon>
        <taxon>Kitasatosporales</taxon>
        <taxon>Streptomycetaceae</taxon>
        <taxon>Streptomyces</taxon>
    </lineage>
</organism>
<protein>
    <submittedName>
        <fullName evidence="1">Uncharacterized protein</fullName>
    </submittedName>
</protein>